<accession>A0A150FV24</accession>
<evidence type="ECO:0000313" key="3">
    <source>
        <dbReference type="EMBL" id="KXZ41471.1"/>
    </source>
</evidence>
<dbReference type="PANTHER" id="PTHR10683">
    <property type="entry name" value="TRANSALDOLASE"/>
    <property type="match status" value="1"/>
</dbReference>
<name>A0A150FV24_GONPE</name>
<dbReference type="EMBL" id="LSYV01000444">
    <property type="protein sequence ID" value="KXZ41471.1"/>
    <property type="molecule type" value="Genomic_DNA"/>
</dbReference>
<dbReference type="SUPFAM" id="SSF51569">
    <property type="entry name" value="Aldolase"/>
    <property type="match status" value="1"/>
</dbReference>
<dbReference type="AlphaFoldDB" id="A0A150FV24"/>
<feature type="region of interest" description="Disordered" evidence="2">
    <location>
        <begin position="1"/>
        <end position="30"/>
    </location>
</feature>
<dbReference type="PANTHER" id="PTHR10683:SF18">
    <property type="entry name" value="TRANSALDOLASE"/>
    <property type="match status" value="1"/>
</dbReference>
<dbReference type="InterPro" id="IPR001585">
    <property type="entry name" value="TAL/FSA"/>
</dbReference>
<evidence type="ECO:0000313" key="4">
    <source>
        <dbReference type="Proteomes" id="UP000075714"/>
    </source>
</evidence>
<proteinExistence type="predicted"/>
<dbReference type="InterPro" id="IPR013785">
    <property type="entry name" value="Aldolase_TIM"/>
</dbReference>
<protein>
    <recommendedName>
        <fullName evidence="5">Transaldolase</fullName>
    </recommendedName>
</protein>
<feature type="compositionally biased region" description="Acidic residues" evidence="2">
    <location>
        <begin position="11"/>
        <end position="30"/>
    </location>
</feature>
<evidence type="ECO:0000256" key="1">
    <source>
        <dbReference type="ARBA" id="ARBA00023270"/>
    </source>
</evidence>
<keyword evidence="4" id="KW-1185">Reference proteome</keyword>
<evidence type="ECO:0000256" key="2">
    <source>
        <dbReference type="SAM" id="MobiDB-lite"/>
    </source>
</evidence>
<gene>
    <name evidence="3" type="ORF">GPECTOR_447g339</name>
</gene>
<reference evidence="4" key="1">
    <citation type="journal article" date="2016" name="Nat. Commun.">
        <title>The Gonium pectorale genome demonstrates co-option of cell cycle regulation during the evolution of multicellularity.</title>
        <authorList>
            <person name="Hanschen E.R."/>
            <person name="Marriage T.N."/>
            <person name="Ferris P.J."/>
            <person name="Hamaji T."/>
            <person name="Toyoda A."/>
            <person name="Fujiyama A."/>
            <person name="Neme R."/>
            <person name="Noguchi H."/>
            <person name="Minakuchi Y."/>
            <person name="Suzuki M."/>
            <person name="Kawai-Toyooka H."/>
            <person name="Smith D.R."/>
            <person name="Sparks H."/>
            <person name="Anderson J."/>
            <person name="Bakaric R."/>
            <person name="Luria V."/>
            <person name="Karger A."/>
            <person name="Kirschner M.W."/>
            <person name="Durand P.M."/>
            <person name="Michod R.E."/>
            <person name="Nozaki H."/>
            <person name="Olson B.J."/>
        </authorList>
    </citation>
    <scope>NUCLEOTIDE SEQUENCE [LARGE SCALE GENOMIC DNA]</scope>
    <source>
        <strain evidence="4">NIES-2863</strain>
    </source>
</reference>
<organism evidence="3 4">
    <name type="scientific">Gonium pectorale</name>
    <name type="common">Green alga</name>
    <dbReference type="NCBI Taxonomy" id="33097"/>
    <lineage>
        <taxon>Eukaryota</taxon>
        <taxon>Viridiplantae</taxon>
        <taxon>Chlorophyta</taxon>
        <taxon>core chlorophytes</taxon>
        <taxon>Chlorophyceae</taxon>
        <taxon>CS clade</taxon>
        <taxon>Chlamydomonadales</taxon>
        <taxon>Volvocaceae</taxon>
        <taxon>Gonium</taxon>
    </lineage>
</organism>
<evidence type="ECO:0008006" key="5">
    <source>
        <dbReference type="Google" id="ProtNLM"/>
    </source>
</evidence>
<dbReference type="STRING" id="33097.A0A150FV24"/>
<dbReference type="Proteomes" id="UP000075714">
    <property type="component" value="Unassembled WGS sequence"/>
</dbReference>
<dbReference type="Gene3D" id="3.20.20.70">
    <property type="entry name" value="Aldolase class I"/>
    <property type="match status" value="1"/>
</dbReference>
<dbReference type="OrthoDB" id="2015515at2759"/>
<sequence>MGDPRVAGNGEGEDEGEDEGKDEGKDEGEDEAALVAKVRSLASLFAALRVPSNRVVFGLPATWAATQAVRTLEGEGIATDVYMVYSLAQGIAAMQAGASVIRINVGRIHDWYDKNPGAIRNPHWEPLTEATWRAALGPAAADLLAANLKRRAADMDELNKLLAARISASD</sequence>
<dbReference type="GO" id="GO:0005975">
    <property type="term" value="P:carbohydrate metabolic process"/>
    <property type="evidence" value="ECO:0007669"/>
    <property type="project" value="InterPro"/>
</dbReference>
<comment type="caution">
    <text evidence="3">The sequence shown here is derived from an EMBL/GenBank/DDBJ whole genome shotgun (WGS) entry which is preliminary data.</text>
</comment>
<dbReference type="Pfam" id="PF00923">
    <property type="entry name" value="TAL_FSA"/>
    <property type="match status" value="1"/>
</dbReference>
<keyword evidence="1" id="KW-0704">Schiff base</keyword>